<name>A0A212LRM9_9FIRM</name>
<dbReference type="GO" id="GO:0046872">
    <property type="term" value="F:metal ion binding"/>
    <property type="evidence" value="ECO:0007669"/>
    <property type="project" value="UniProtKB-KW"/>
</dbReference>
<protein>
    <submittedName>
        <fullName evidence="6">Putative enzyme</fullName>
        <ecNumber evidence="6">3.-.-.-</ecNumber>
    </submittedName>
</protein>
<comment type="cofactor">
    <cofactor evidence="1">
        <name>Zn(2+)</name>
        <dbReference type="ChEBI" id="CHEBI:29105"/>
    </cofactor>
</comment>
<dbReference type="PANTHER" id="PTHR46233">
    <property type="entry name" value="HYDROXYACYLGLUTATHIONE HYDROLASE GLOC"/>
    <property type="match status" value="1"/>
</dbReference>
<sequence>MKVIQMGVGHLGTNCYILYCEQTSKAAVIDPGGSAEAIIAEINKAGLKVEYIINTHGHADHIAANDAVKQATGAKVLIHYEDAEMLTSAERNLSIYIGGGMVCQSADRLLSHNDTISIGNIELKVLHTPGHTPGGICLLTDSLVVAGDTLFAGSIGRTDFPGGSYSQLIHSIKENLMPLADDVRVLPGHGPETTIGWERTHNSFIQ</sequence>
<organism evidence="6">
    <name type="scientific">uncultured Sporomusa sp</name>
    <dbReference type="NCBI Taxonomy" id="307249"/>
    <lineage>
        <taxon>Bacteria</taxon>
        <taxon>Bacillati</taxon>
        <taxon>Bacillota</taxon>
        <taxon>Negativicutes</taxon>
        <taxon>Selenomonadales</taxon>
        <taxon>Sporomusaceae</taxon>
        <taxon>Sporomusa</taxon>
        <taxon>environmental samples</taxon>
    </lineage>
</organism>
<evidence type="ECO:0000259" key="5">
    <source>
        <dbReference type="SMART" id="SM00849"/>
    </source>
</evidence>
<dbReference type="GO" id="GO:0016787">
    <property type="term" value="F:hydrolase activity"/>
    <property type="evidence" value="ECO:0007669"/>
    <property type="project" value="UniProtKB-KW"/>
</dbReference>
<dbReference type="InterPro" id="IPR001279">
    <property type="entry name" value="Metallo-B-lactamas"/>
</dbReference>
<reference evidence="6" key="1">
    <citation type="submission" date="2016-08" db="EMBL/GenBank/DDBJ databases">
        <authorList>
            <person name="Seilhamer J.J."/>
        </authorList>
    </citation>
    <scope>NUCLEOTIDE SEQUENCE</scope>
    <source>
        <strain evidence="6">86</strain>
    </source>
</reference>
<evidence type="ECO:0000256" key="3">
    <source>
        <dbReference type="ARBA" id="ARBA00022801"/>
    </source>
</evidence>
<dbReference type="EMBL" id="FMJE01000003">
    <property type="protein sequence ID" value="SCM80176.1"/>
    <property type="molecule type" value="Genomic_DNA"/>
</dbReference>
<evidence type="ECO:0000256" key="4">
    <source>
        <dbReference type="ARBA" id="ARBA00022833"/>
    </source>
</evidence>
<dbReference type="InterPro" id="IPR051453">
    <property type="entry name" value="MBL_Glyoxalase_II"/>
</dbReference>
<evidence type="ECO:0000256" key="1">
    <source>
        <dbReference type="ARBA" id="ARBA00001947"/>
    </source>
</evidence>
<dbReference type="SUPFAM" id="SSF56281">
    <property type="entry name" value="Metallo-hydrolase/oxidoreductase"/>
    <property type="match status" value="1"/>
</dbReference>
<evidence type="ECO:0000256" key="2">
    <source>
        <dbReference type="ARBA" id="ARBA00022723"/>
    </source>
</evidence>
<dbReference type="InterPro" id="IPR036866">
    <property type="entry name" value="RibonucZ/Hydroxyglut_hydro"/>
</dbReference>
<keyword evidence="3 6" id="KW-0378">Hydrolase</keyword>
<feature type="domain" description="Metallo-beta-lactamase" evidence="5">
    <location>
        <begin position="12"/>
        <end position="189"/>
    </location>
</feature>
<dbReference type="SMART" id="SM00849">
    <property type="entry name" value="Lactamase_B"/>
    <property type="match status" value="1"/>
</dbReference>
<dbReference type="PANTHER" id="PTHR46233:SF3">
    <property type="entry name" value="HYDROXYACYLGLUTATHIONE HYDROLASE GLOC"/>
    <property type="match status" value="1"/>
</dbReference>
<evidence type="ECO:0000313" key="6">
    <source>
        <dbReference type="EMBL" id="SCM80176.1"/>
    </source>
</evidence>
<keyword evidence="2" id="KW-0479">Metal-binding</keyword>
<dbReference type="CDD" id="cd06262">
    <property type="entry name" value="metallo-hydrolase-like_MBL-fold"/>
    <property type="match status" value="1"/>
</dbReference>
<dbReference type="AlphaFoldDB" id="A0A212LRM9"/>
<gene>
    <name evidence="6" type="primary">ycbL</name>
    <name evidence="6" type="ORF">KL86SPO_30354</name>
</gene>
<dbReference type="RefSeq" id="WP_075755562.1">
    <property type="nucleotide sequence ID" value="NZ_LT608335.1"/>
</dbReference>
<keyword evidence="4" id="KW-0862">Zinc</keyword>
<proteinExistence type="predicted"/>
<accession>A0A212LRM9</accession>
<dbReference type="EC" id="3.-.-.-" evidence="6"/>
<dbReference type="Gene3D" id="3.60.15.10">
    <property type="entry name" value="Ribonuclease Z/Hydroxyacylglutathione hydrolase-like"/>
    <property type="match status" value="1"/>
</dbReference>
<dbReference type="Pfam" id="PF00753">
    <property type="entry name" value="Lactamase_B"/>
    <property type="match status" value="1"/>
</dbReference>